<feature type="region of interest" description="Disordered" evidence="1">
    <location>
        <begin position="36"/>
        <end position="70"/>
    </location>
</feature>
<evidence type="ECO:0008006" key="4">
    <source>
        <dbReference type="Google" id="ProtNLM"/>
    </source>
</evidence>
<dbReference type="FunFam" id="3.10.450.40:FF:000034">
    <property type="entry name" value="DCL protein"/>
    <property type="match status" value="1"/>
</dbReference>
<dbReference type="GO" id="GO:1901259">
    <property type="term" value="P:chloroplast rRNA processing"/>
    <property type="evidence" value="ECO:0007669"/>
    <property type="project" value="TreeGrafter"/>
</dbReference>
<reference evidence="2 3" key="1">
    <citation type="submission" date="2020-04" db="EMBL/GenBank/DDBJ databases">
        <title>Plant Genome Project.</title>
        <authorList>
            <person name="Zhang R.-G."/>
        </authorList>
    </citation>
    <scope>NUCLEOTIDE SEQUENCE [LARGE SCALE GENOMIC DNA]</scope>
    <source>
        <strain evidence="2">YNK0</strain>
        <tissue evidence="2">Leaf</tissue>
    </source>
</reference>
<name>A0A835DN23_TETSI</name>
<keyword evidence="3" id="KW-1185">Reference proteome</keyword>
<proteinExistence type="predicted"/>
<dbReference type="GO" id="GO:0009658">
    <property type="term" value="P:chloroplast organization"/>
    <property type="evidence" value="ECO:0007669"/>
    <property type="project" value="TreeGrafter"/>
</dbReference>
<dbReference type="Gene3D" id="3.10.450.40">
    <property type="match status" value="2"/>
</dbReference>
<evidence type="ECO:0000313" key="2">
    <source>
        <dbReference type="EMBL" id="KAF8410118.1"/>
    </source>
</evidence>
<dbReference type="GO" id="GO:0009507">
    <property type="term" value="C:chloroplast"/>
    <property type="evidence" value="ECO:0007669"/>
    <property type="project" value="TreeGrafter"/>
</dbReference>
<dbReference type="InterPro" id="IPR044673">
    <property type="entry name" value="DCL-like"/>
</dbReference>
<accession>A0A835DN23</accession>
<dbReference type="PANTHER" id="PTHR33415">
    <property type="entry name" value="PROTEIN EMBRYO DEFECTIVE 514"/>
    <property type="match status" value="1"/>
</dbReference>
<dbReference type="OrthoDB" id="695233at2759"/>
<dbReference type="Proteomes" id="UP000655225">
    <property type="component" value="Unassembled WGS sequence"/>
</dbReference>
<dbReference type="AlphaFoldDB" id="A0A835DN23"/>
<comment type="caution">
    <text evidence="2">The sequence shown here is derived from an EMBL/GenBank/DDBJ whole genome shotgun (WGS) entry which is preliminary data.</text>
</comment>
<protein>
    <recommendedName>
        <fullName evidence="4">DCL protein</fullName>
    </recommendedName>
</protein>
<evidence type="ECO:0000313" key="3">
    <source>
        <dbReference type="Proteomes" id="UP000655225"/>
    </source>
</evidence>
<sequence length="242" mass="27268">MAAPMLLRGIPRLRFRLQLRTSADFFTTVGRPSFCSAIEPSQPHDGETPGTRSAKGKDPPKFAPGENPNFKKLKDREAEILRDIEPITSLAKEILHSNRYVDGERLTAEDEKAVVEKLLVYHPHFEDKIGCGIDSIMVVALLRRGGRLWGAAMTSKEMLGAAGKPGKGMGLRNYARDSDWASVQSVDRHPQFRKTRCLFVVRTDGGWIDFSYLKCLRAYIRDKYPSHAERLIREHIKSSSSN</sequence>
<organism evidence="2 3">
    <name type="scientific">Tetracentron sinense</name>
    <name type="common">Spur-leaf</name>
    <dbReference type="NCBI Taxonomy" id="13715"/>
    <lineage>
        <taxon>Eukaryota</taxon>
        <taxon>Viridiplantae</taxon>
        <taxon>Streptophyta</taxon>
        <taxon>Embryophyta</taxon>
        <taxon>Tracheophyta</taxon>
        <taxon>Spermatophyta</taxon>
        <taxon>Magnoliopsida</taxon>
        <taxon>Trochodendrales</taxon>
        <taxon>Trochodendraceae</taxon>
        <taxon>Tetracentron</taxon>
    </lineage>
</organism>
<dbReference type="PANTHER" id="PTHR33415:SF4">
    <property type="entry name" value="DCL PROTEIN (DUF3223)"/>
    <property type="match status" value="1"/>
</dbReference>
<dbReference type="EMBL" id="JABCRI010000002">
    <property type="protein sequence ID" value="KAF8410118.1"/>
    <property type="molecule type" value="Genomic_DNA"/>
</dbReference>
<gene>
    <name evidence="2" type="ORF">HHK36_002640</name>
</gene>
<dbReference type="Pfam" id="PF11523">
    <property type="entry name" value="DUF3223"/>
    <property type="match status" value="2"/>
</dbReference>
<evidence type="ECO:0000256" key="1">
    <source>
        <dbReference type="SAM" id="MobiDB-lite"/>
    </source>
</evidence>